<accession>A0A834I331</accession>
<dbReference type="AlphaFoldDB" id="A0A834I331"/>
<evidence type="ECO:0000313" key="3">
    <source>
        <dbReference type="EMBL" id="KAF7272029.1"/>
    </source>
</evidence>
<protein>
    <recommendedName>
        <fullName evidence="5">Testicular haploid expressed protein</fullName>
    </recommendedName>
</protein>
<dbReference type="Proteomes" id="UP000625711">
    <property type="component" value="Unassembled WGS sequence"/>
</dbReference>
<reference evidence="3" key="1">
    <citation type="submission" date="2020-08" db="EMBL/GenBank/DDBJ databases">
        <title>Genome sequencing and assembly of the red palm weevil Rhynchophorus ferrugineus.</title>
        <authorList>
            <person name="Dias G.B."/>
            <person name="Bergman C.M."/>
            <person name="Manee M."/>
        </authorList>
    </citation>
    <scope>NUCLEOTIDE SEQUENCE</scope>
    <source>
        <strain evidence="3">AA-2017</strain>
        <tissue evidence="3">Whole larva</tissue>
    </source>
</reference>
<feature type="compositionally biased region" description="Basic and acidic residues" evidence="2">
    <location>
        <begin position="149"/>
        <end position="167"/>
    </location>
</feature>
<dbReference type="Pfam" id="PF14912">
    <property type="entry name" value="THEG"/>
    <property type="match status" value="2"/>
</dbReference>
<dbReference type="InterPro" id="IPR042401">
    <property type="entry name" value="SPMAP2-like"/>
</dbReference>
<dbReference type="EMBL" id="JAACXV010013869">
    <property type="protein sequence ID" value="KAF7272029.1"/>
    <property type="molecule type" value="Genomic_DNA"/>
</dbReference>
<feature type="region of interest" description="Disordered" evidence="2">
    <location>
        <begin position="136"/>
        <end position="177"/>
    </location>
</feature>
<keyword evidence="4" id="KW-1185">Reference proteome</keyword>
<sequence length="305" mass="35532">MQQAKGDMERVHIDITVNPTSPSPPVPLVGPQIPAKLLAIMKKYKYNWRLDQLSKPVHVTKKYMPRPATALPRPRQFPKLNDEIKFYSDQLSRPPLRHLYVNRRSFEKTSKTYRRKINKNIRKAWGSIYNFYKKKERDRRQRQLRQQAKGKEKKASPDFKRTTDLAKPKPTFGPEPIKKKASKIFSNFDRLGELAAPKPYVIEKPKSLDVNPAALTYQPTEKIIQLAQLPARLLNLPKPLEPGQVKRSALRYNVTPRIEEMAQPKKRSEKSKEDEDYDPWAISKNALKYKATPRILEMAKPIERS</sequence>
<comment type="caution">
    <text evidence="3">The sequence shown here is derived from an EMBL/GenBank/DDBJ whole genome shotgun (WGS) entry which is preliminary data.</text>
</comment>
<dbReference type="PANTHER" id="PTHR15901">
    <property type="entry name" value="TESTICULAR HAPLOID EXPRESSED GENE PROTEIN"/>
    <property type="match status" value="1"/>
</dbReference>
<proteinExistence type="predicted"/>
<dbReference type="OrthoDB" id="25466at2759"/>
<dbReference type="PANTHER" id="PTHR15901:SF16">
    <property type="entry name" value="TESTICULAR HAPLOID EXPRESSED GENE PROTEIN"/>
    <property type="match status" value="1"/>
</dbReference>
<dbReference type="SMART" id="SM00705">
    <property type="entry name" value="THEG"/>
    <property type="match status" value="5"/>
</dbReference>
<evidence type="ECO:0000256" key="2">
    <source>
        <dbReference type="SAM" id="MobiDB-lite"/>
    </source>
</evidence>
<gene>
    <name evidence="3" type="ORF">GWI33_015168</name>
</gene>
<name>A0A834I331_RHYFE</name>
<evidence type="ECO:0000256" key="1">
    <source>
        <dbReference type="ARBA" id="ARBA00022737"/>
    </source>
</evidence>
<organism evidence="3 4">
    <name type="scientific">Rhynchophorus ferrugineus</name>
    <name type="common">Red palm weevil</name>
    <name type="synonym">Curculio ferrugineus</name>
    <dbReference type="NCBI Taxonomy" id="354439"/>
    <lineage>
        <taxon>Eukaryota</taxon>
        <taxon>Metazoa</taxon>
        <taxon>Ecdysozoa</taxon>
        <taxon>Arthropoda</taxon>
        <taxon>Hexapoda</taxon>
        <taxon>Insecta</taxon>
        <taxon>Pterygota</taxon>
        <taxon>Neoptera</taxon>
        <taxon>Endopterygota</taxon>
        <taxon>Coleoptera</taxon>
        <taxon>Polyphaga</taxon>
        <taxon>Cucujiformia</taxon>
        <taxon>Curculionidae</taxon>
        <taxon>Dryophthorinae</taxon>
        <taxon>Rhynchophorus</taxon>
    </lineage>
</organism>
<evidence type="ECO:0008006" key="5">
    <source>
        <dbReference type="Google" id="ProtNLM"/>
    </source>
</evidence>
<dbReference type="InterPro" id="IPR006623">
    <property type="entry name" value="THEG"/>
</dbReference>
<feature type="region of interest" description="Disordered" evidence="2">
    <location>
        <begin position="256"/>
        <end position="277"/>
    </location>
</feature>
<evidence type="ECO:0000313" key="4">
    <source>
        <dbReference type="Proteomes" id="UP000625711"/>
    </source>
</evidence>
<keyword evidence="1" id="KW-0677">Repeat</keyword>